<dbReference type="InterPro" id="IPR045981">
    <property type="entry name" value="DUF5937"/>
</dbReference>
<dbReference type="PANTHER" id="PTHR43132">
    <property type="entry name" value="ARSENICAL RESISTANCE OPERON REPRESSOR ARSR-RELATED"/>
    <property type="match status" value="1"/>
</dbReference>
<dbReference type="InterPro" id="IPR001845">
    <property type="entry name" value="HTH_ArsR_DNA-bd_dom"/>
</dbReference>
<dbReference type="Gene3D" id="1.10.10.10">
    <property type="entry name" value="Winged helix-like DNA-binding domain superfamily/Winged helix DNA-binding domain"/>
    <property type="match status" value="1"/>
</dbReference>
<sequence length="326" mass="35636">MLRFEVGADDLLHSRFALSPLFELENLLRVLSGMSSHRPPWAARLKPAFARLSRDTDLDALLALFSPRYGPNFVVPPPQGLAQSIEDDLATMRATPLKVARAEIAEALRHRPASDEKVLRLLRGRDIVARLAEVLERAWHELLAPDWPQLRAICERDVIYRSGELSRAGWAAALSGLHPQVRWRDDGIEISRFQHAEPVQLGGAGLLFIPSVFIWPKLAVHAEDPWPKAIVYPARGTASLWEPSSAAPGALADLVGRSRAALLLMLDEPASTTQLARSANLAVGSVGDHLRVLERAGLLTSARSGRSVLYRRTALGDVIAGIEGPA</sequence>
<evidence type="ECO:0000313" key="6">
    <source>
        <dbReference type="Proteomes" id="UP000612899"/>
    </source>
</evidence>
<keyword evidence="3" id="KW-0804">Transcription</keyword>
<dbReference type="GO" id="GO:0003700">
    <property type="term" value="F:DNA-binding transcription factor activity"/>
    <property type="evidence" value="ECO:0007669"/>
    <property type="project" value="InterPro"/>
</dbReference>
<evidence type="ECO:0000259" key="4">
    <source>
        <dbReference type="SMART" id="SM00418"/>
    </source>
</evidence>
<reference evidence="5" key="1">
    <citation type="submission" date="2021-01" db="EMBL/GenBank/DDBJ databases">
        <title>Whole genome shotgun sequence of Rhizocola hellebori NBRC 109834.</title>
        <authorList>
            <person name="Komaki H."/>
            <person name="Tamura T."/>
        </authorList>
    </citation>
    <scope>NUCLEOTIDE SEQUENCE</scope>
    <source>
        <strain evidence="5">NBRC 109834</strain>
    </source>
</reference>
<evidence type="ECO:0000256" key="3">
    <source>
        <dbReference type="ARBA" id="ARBA00023163"/>
    </source>
</evidence>
<dbReference type="InterPro" id="IPR011991">
    <property type="entry name" value="ArsR-like_HTH"/>
</dbReference>
<dbReference type="SMART" id="SM00418">
    <property type="entry name" value="HTH_ARSR"/>
    <property type="match status" value="1"/>
</dbReference>
<gene>
    <name evidence="5" type="ORF">Rhe02_27470</name>
</gene>
<keyword evidence="1" id="KW-0805">Transcription regulation</keyword>
<dbReference type="InterPro" id="IPR051011">
    <property type="entry name" value="Metal_resp_trans_reg"/>
</dbReference>
<evidence type="ECO:0000256" key="1">
    <source>
        <dbReference type="ARBA" id="ARBA00023015"/>
    </source>
</evidence>
<name>A0A8J3Q6E8_9ACTN</name>
<dbReference type="Pfam" id="PF19361">
    <property type="entry name" value="DUF5937"/>
    <property type="match status" value="1"/>
</dbReference>
<dbReference type="InterPro" id="IPR036388">
    <property type="entry name" value="WH-like_DNA-bd_sf"/>
</dbReference>
<feature type="domain" description="HTH arsR-type" evidence="4">
    <location>
        <begin position="246"/>
        <end position="324"/>
    </location>
</feature>
<accession>A0A8J3Q6E8</accession>
<keyword evidence="2" id="KW-0238">DNA-binding</keyword>
<dbReference type="PANTHER" id="PTHR43132:SF6">
    <property type="entry name" value="HTH-TYPE TRANSCRIPTIONAL REPRESSOR CZRA"/>
    <property type="match status" value="1"/>
</dbReference>
<evidence type="ECO:0000256" key="2">
    <source>
        <dbReference type="ARBA" id="ARBA00023125"/>
    </source>
</evidence>
<dbReference type="EMBL" id="BONY01000014">
    <property type="protein sequence ID" value="GIH04680.1"/>
    <property type="molecule type" value="Genomic_DNA"/>
</dbReference>
<dbReference type="GO" id="GO:0003677">
    <property type="term" value="F:DNA binding"/>
    <property type="evidence" value="ECO:0007669"/>
    <property type="project" value="UniProtKB-KW"/>
</dbReference>
<dbReference type="Pfam" id="PF12840">
    <property type="entry name" value="HTH_20"/>
    <property type="match status" value="1"/>
</dbReference>
<comment type="caution">
    <text evidence="5">The sequence shown here is derived from an EMBL/GenBank/DDBJ whole genome shotgun (WGS) entry which is preliminary data.</text>
</comment>
<keyword evidence="6" id="KW-1185">Reference proteome</keyword>
<dbReference type="RefSeq" id="WP_203908558.1">
    <property type="nucleotide sequence ID" value="NZ_BONY01000014.1"/>
</dbReference>
<evidence type="ECO:0000313" key="5">
    <source>
        <dbReference type="EMBL" id="GIH04680.1"/>
    </source>
</evidence>
<protein>
    <submittedName>
        <fullName evidence="5">ArsR family transcriptional regulator</fullName>
    </submittedName>
</protein>
<organism evidence="5 6">
    <name type="scientific">Rhizocola hellebori</name>
    <dbReference type="NCBI Taxonomy" id="1392758"/>
    <lineage>
        <taxon>Bacteria</taxon>
        <taxon>Bacillati</taxon>
        <taxon>Actinomycetota</taxon>
        <taxon>Actinomycetes</taxon>
        <taxon>Micromonosporales</taxon>
        <taxon>Micromonosporaceae</taxon>
        <taxon>Rhizocola</taxon>
    </lineage>
</organism>
<dbReference type="InterPro" id="IPR036390">
    <property type="entry name" value="WH_DNA-bd_sf"/>
</dbReference>
<dbReference type="Proteomes" id="UP000612899">
    <property type="component" value="Unassembled WGS sequence"/>
</dbReference>
<dbReference type="CDD" id="cd00090">
    <property type="entry name" value="HTH_ARSR"/>
    <property type="match status" value="1"/>
</dbReference>
<proteinExistence type="predicted"/>
<dbReference type="SUPFAM" id="SSF46785">
    <property type="entry name" value="Winged helix' DNA-binding domain"/>
    <property type="match status" value="1"/>
</dbReference>
<dbReference type="AlphaFoldDB" id="A0A8J3Q6E8"/>